<dbReference type="Gene3D" id="1.10.260.40">
    <property type="entry name" value="lambda repressor-like DNA-binding domains"/>
    <property type="match status" value="1"/>
</dbReference>
<dbReference type="NCBIfam" id="TIGR02607">
    <property type="entry name" value="antidote_HigA"/>
    <property type="match status" value="1"/>
</dbReference>
<evidence type="ECO:0000259" key="2">
    <source>
        <dbReference type="PROSITE" id="PS50943"/>
    </source>
</evidence>
<evidence type="ECO:0000313" key="4">
    <source>
        <dbReference type="Proteomes" id="UP000548978"/>
    </source>
</evidence>
<dbReference type="AlphaFoldDB" id="A0A7W9E6L6"/>
<dbReference type="InterPro" id="IPR010982">
    <property type="entry name" value="Lambda_DNA-bd_dom_sf"/>
</dbReference>
<protein>
    <submittedName>
        <fullName evidence="3">Addiction module HigA family antidote</fullName>
    </submittedName>
</protein>
<evidence type="ECO:0000256" key="1">
    <source>
        <dbReference type="ARBA" id="ARBA00023125"/>
    </source>
</evidence>
<dbReference type="PROSITE" id="PS50943">
    <property type="entry name" value="HTH_CROC1"/>
    <property type="match status" value="1"/>
</dbReference>
<evidence type="ECO:0000313" key="3">
    <source>
        <dbReference type="EMBL" id="MBB5660083.1"/>
    </source>
</evidence>
<dbReference type="InterPro" id="IPR013430">
    <property type="entry name" value="Toxin_antidote_HigA"/>
</dbReference>
<dbReference type="Pfam" id="PF01381">
    <property type="entry name" value="HTH_3"/>
    <property type="match status" value="1"/>
</dbReference>
<dbReference type="Proteomes" id="UP000548978">
    <property type="component" value="Unassembled WGS sequence"/>
</dbReference>
<sequence>MSKSVTTTDRFADVGHPDDWLKNPTPGDILMEDFLKPAGMSQTALANAIGVPPRRINEIVLGKRAVTADTDLRLTRYWGLSAGYFLGLQIDYDLLEQRRKMGAALEMITPRAA</sequence>
<keyword evidence="1" id="KW-0238">DNA-binding</keyword>
<gene>
    <name evidence="3" type="ORF">FHS65_000823</name>
</gene>
<dbReference type="CDD" id="cd00093">
    <property type="entry name" value="HTH_XRE"/>
    <property type="match status" value="1"/>
</dbReference>
<dbReference type="SUPFAM" id="SSF47413">
    <property type="entry name" value="lambda repressor-like DNA-binding domains"/>
    <property type="match status" value="1"/>
</dbReference>
<dbReference type="EMBL" id="JACIJB010000002">
    <property type="protein sequence ID" value="MBB5660083.1"/>
    <property type="molecule type" value="Genomic_DNA"/>
</dbReference>
<reference evidence="3 4" key="1">
    <citation type="submission" date="2020-08" db="EMBL/GenBank/DDBJ databases">
        <title>Genomic Encyclopedia of Type Strains, Phase IV (KMG-IV): sequencing the most valuable type-strain genomes for metagenomic binning, comparative biology and taxonomic classification.</title>
        <authorList>
            <person name="Goeker M."/>
        </authorList>
    </citation>
    <scope>NUCLEOTIDE SEQUENCE [LARGE SCALE GENOMIC DNA]</scope>
    <source>
        <strain evidence="3 4">DSM 24448</strain>
    </source>
</reference>
<dbReference type="PANTHER" id="PTHR36924">
    <property type="entry name" value="ANTITOXIN HIGA-1"/>
    <property type="match status" value="1"/>
</dbReference>
<feature type="domain" description="HTH cro/C1-type" evidence="2">
    <location>
        <begin position="38"/>
        <end position="85"/>
    </location>
</feature>
<keyword evidence="4" id="KW-1185">Reference proteome</keyword>
<dbReference type="OrthoDB" id="3174593at2"/>
<name>A0A7W9E6L6_9CAUL</name>
<dbReference type="InterPro" id="IPR001387">
    <property type="entry name" value="Cro/C1-type_HTH"/>
</dbReference>
<dbReference type="PANTHER" id="PTHR36924:SF1">
    <property type="entry name" value="ANTITOXIN HIGA-1"/>
    <property type="match status" value="1"/>
</dbReference>
<comment type="caution">
    <text evidence="3">The sequence shown here is derived from an EMBL/GenBank/DDBJ whole genome shotgun (WGS) entry which is preliminary data.</text>
</comment>
<dbReference type="GO" id="GO:0003677">
    <property type="term" value="F:DNA binding"/>
    <property type="evidence" value="ECO:0007669"/>
    <property type="project" value="UniProtKB-KW"/>
</dbReference>
<accession>A0A7W9E6L6</accession>
<organism evidence="3 4">
    <name type="scientific">Brevundimonas halotolerans</name>
    <dbReference type="NCBI Taxonomy" id="69670"/>
    <lineage>
        <taxon>Bacteria</taxon>
        <taxon>Pseudomonadati</taxon>
        <taxon>Pseudomonadota</taxon>
        <taxon>Alphaproteobacteria</taxon>
        <taxon>Caulobacterales</taxon>
        <taxon>Caulobacteraceae</taxon>
        <taxon>Brevundimonas</taxon>
    </lineage>
</organism>
<dbReference type="RefSeq" id="WP_123287547.1">
    <property type="nucleotide sequence ID" value="NZ_JACIJB010000002.1"/>
</dbReference>
<proteinExistence type="predicted"/>